<dbReference type="EMBL" id="UWPJ01000022">
    <property type="protein sequence ID" value="VCU70680.1"/>
    <property type="molecule type" value="Genomic_DNA"/>
</dbReference>
<keyword evidence="8" id="KW-0732">Signal</keyword>
<dbReference type="SUPFAM" id="SSF48208">
    <property type="entry name" value="Six-hairpin glycosidases"/>
    <property type="match status" value="1"/>
</dbReference>
<keyword evidence="6 9" id="KW-0326">Glycosidase</keyword>
<keyword evidence="5" id="KW-0136">Cellulose degradation</keyword>
<keyword evidence="10" id="KW-1185">Reference proteome</keyword>
<dbReference type="InterPro" id="IPR002037">
    <property type="entry name" value="Glyco_hydro_8"/>
</dbReference>
<gene>
    <name evidence="9" type="primary">bcsZ</name>
    <name evidence="9" type="ORF">PIGHUM_02756</name>
</gene>
<evidence type="ECO:0000256" key="3">
    <source>
        <dbReference type="ARBA" id="ARBA00012601"/>
    </source>
</evidence>
<dbReference type="InterPro" id="IPR008928">
    <property type="entry name" value="6-hairpin_glycosidase_sf"/>
</dbReference>
<comment type="catalytic activity">
    <reaction evidence="1">
        <text>Endohydrolysis of (1-&gt;4)-beta-D-glucosidic linkages in cellulose, lichenin and cereal beta-D-glucans.</text>
        <dbReference type="EC" id="3.2.1.4"/>
    </reaction>
</comment>
<name>A0A3P4B4U0_9BURK</name>
<keyword evidence="4 9" id="KW-0378">Hydrolase</keyword>
<evidence type="ECO:0000256" key="4">
    <source>
        <dbReference type="ARBA" id="ARBA00022801"/>
    </source>
</evidence>
<evidence type="ECO:0000256" key="8">
    <source>
        <dbReference type="SAM" id="SignalP"/>
    </source>
</evidence>
<protein>
    <recommendedName>
        <fullName evidence="3">cellulase</fullName>
        <ecNumber evidence="3">3.2.1.4</ecNumber>
    </recommendedName>
</protein>
<keyword evidence="7" id="KW-0624">Polysaccharide degradation</keyword>
<dbReference type="EC" id="3.2.1.4" evidence="3"/>
<dbReference type="Gene3D" id="1.50.10.10">
    <property type="match status" value="1"/>
</dbReference>
<dbReference type="GO" id="GO:0030245">
    <property type="term" value="P:cellulose catabolic process"/>
    <property type="evidence" value="ECO:0007669"/>
    <property type="project" value="UniProtKB-KW"/>
</dbReference>
<evidence type="ECO:0000313" key="9">
    <source>
        <dbReference type="EMBL" id="VCU70680.1"/>
    </source>
</evidence>
<evidence type="ECO:0000313" key="10">
    <source>
        <dbReference type="Proteomes" id="UP000277294"/>
    </source>
</evidence>
<dbReference type="GO" id="GO:0008810">
    <property type="term" value="F:cellulase activity"/>
    <property type="evidence" value="ECO:0007669"/>
    <property type="project" value="UniProtKB-EC"/>
</dbReference>
<evidence type="ECO:0000256" key="2">
    <source>
        <dbReference type="ARBA" id="ARBA00009209"/>
    </source>
</evidence>
<dbReference type="InterPro" id="IPR012341">
    <property type="entry name" value="6hp_glycosidase-like_sf"/>
</dbReference>
<reference evidence="9 10" key="1">
    <citation type="submission" date="2018-10" db="EMBL/GenBank/DDBJ databases">
        <authorList>
            <person name="Criscuolo A."/>
        </authorList>
    </citation>
    <scope>NUCLEOTIDE SEQUENCE [LARGE SCALE GENOMIC DNA]</scope>
    <source>
        <strain evidence="9">DnA1</strain>
    </source>
</reference>
<evidence type="ECO:0000256" key="1">
    <source>
        <dbReference type="ARBA" id="ARBA00000966"/>
    </source>
</evidence>
<comment type="similarity">
    <text evidence="2">Belongs to the glycosyl hydrolase 8 (cellulase D) family.</text>
</comment>
<evidence type="ECO:0000256" key="5">
    <source>
        <dbReference type="ARBA" id="ARBA00023001"/>
    </source>
</evidence>
<dbReference type="PROSITE" id="PS51257">
    <property type="entry name" value="PROKAR_LIPOPROTEIN"/>
    <property type="match status" value="1"/>
</dbReference>
<organism evidence="9 10">
    <name type="scientific">Pigmentiphaga humi</name>
    <dbReference type="NCBI Taxonomy" id="2478468"/>
    <lineage>
        <taxon>Bacteria</taxon>
        <taxon>Pseudomonadati</taxon>
        <taxon>Pseudomonadota</taxon>
        <taxon>Betaproteobacteria</taxon>
        <taxon>Burkholderiales</taxon>
        <taxon>Alcaligenaceae</taxon>
        <taxon>Pigmentiphaga</taxon>
    </lineage>
</organism>
<evidence type="ECO:0000256" key="7">
    <source>
        <dbReference type="ARBA" id="ARBA00023326"/>
    </source>
</evidence>
<sequence>MNRHRPFRTRRLHGWRRMLGMTALLLACAQPAPVSAQAAGGCQASPWPLWEVFERHFVQADGRVLDASTARQHSSSEGQSYGMFFALVAGNREAFDKMWRWSVDNLAGGNIADRLPAWYWGLADDGKWRVLDENSASDADLWFVYALLEAADRWRRPDYRRDALALLARIEAEEVAELPGLGSMLLPGRSHFVQADHLWQLNPSYQPLPVLRRLAQASPQGPWNRIADNSAAMLRATSPKGYVADWVAYRGASPSSGLFVADPAKGDLGSYDAIRTYMWAGMAPAADPLAGPMLAAVGGMAGATASTGAPPEKIKVSSGRTEGTGPFGFSAALVPYFTARNQPWLADMQRRRAQAMLADQLQTASAQGRQPPYYDVVLSLFGLGWADERYRFSNNGQMQLSWEKTCPPANAR</sequence>
<evidence type="ECO:0000256" key="6">
    <source>
        <dbReference type="ARBA" id="ARBA00023295"/>
    </source>
</evidence>
<dbReference type="NCBIfam" id="NF008305">
    <property type="entry name" value="PRK11097.1"/>
    <property type="match status" value="1"/>
</dbReference>
<dbReference type="Pfam" id="PF01270">
    <property type="entry name" value="Glyco_hydro_8"/>
    <property type="match status" value="1"/>
</dbReference>
<accession>A0A3P4B4U0</accession>
<feature type="signal peptide" evidence="8">
    <location>
        <begin position="1"/>
        <end position="38"/>
    </location>
</feature>
<dbReference type="Proteomes" id="UP000277294">
    <property type="component" value="Unassembled WGS sequence"/>
</dbReference>
<dbReference type="PRINTS" id="PR00735">
    <property type="entry name" value="GLHYDRLASE8"/>
</dbReference>
<dbReference type="AlphaFoldDB" id="A0A3P4B4U0"/>
<proteinExistence type="inferred from homology"/>
<feature type="chain" id="PRO_5018109540" description="cellulase" evidence="8">
    <location>
        <begin position="39"/>
        <end position="412"/>
    </location>
</feature>
<keyword evidence="7" id="KW-0119">Carbohydrate metabolism</keyword>